<dbReference type="EMBL" id="JBHMAR010000001">
    <property type="protein sequence ID" value="MFB9733580.1"/>
    <property type="molecule type" value="Genomic_DNA"/>
</dbReference>
<dbReference type="RefSeq" id="WP_247472332.1">
    <property type="nucleotide sequence ID" value="NZ_JBHMAR010000001.1"/>
</dbReference>
<keyword evidence="4" id="KW-1185">Reference proteome</keyword>
<comment type="caution">
    <text evidence="3">The sequence shown here is derived from an EMBL/GenBank/DDBJ whole genome shotgun (WGS) entry which is preliminary data.</text>
</comment>
<evidence type="ECO:0000313" key="3">
    <source>
        <dbReference type="EMBL" id="MFB9733580.1"/>
    </source>
</evidence>
<protein>
    <recommendedName>
        <fullName evidence="5">Lipoprotein</fullName>
    </recommendedName>
</protein>
<evidence type="ECO:0008006" key="5">
    <source>
        <dbReference type="Google" id="ProtNLM"/>
    </source>
</evidence>
<evidence type="ECO:0000256" key="1">
    <source>
        <dbReference type="SAM" id="MobiDB-lite"/>
    </source>
</evidence>
<organism evidence="3 4">
    <name type="scientific">Streptomyces thermocoprophilus</name>
    <dbReference type="NCBI Taxonomy" id="78356"/>
    <lineage>
        <taxon>Bacteria</taxon>
        <taxon>Bacillati</taxon>
        <taxon>Actinomycetota</taxon>
        <taxon>Actinomycetes</taxon>
        <taxon>Kitasatosporales</taxon>
        <taxon>Streptomycetaceae</taxon>
        <taxon>Streptomyces</taxon>
    </lineage>
</organism>
<accession>A0ABV5V6Y3</accession>
<feature type="chain" id="PRO_5047498870" description="Lipoprotein" evidence="2">
    <location>
        <begin position="36"/>
        <end position="107"/>
    </location>
</feature>
<feature type="region of interest" description="Disordered" evidence="1">
    <location>
        <begin position="88"/>
        <end position="107"/>
    </location>
</feature>
<gene>
    <name evidence="3" type="ORF">ACFFRO_00200</name>
</gene>
<evidence type="ECO:0000313" key="4">
    <source>
        <dbReference type="Proteomes" id="UP001589703"/>
    </source>
</evidence>
<dbReference type="Proteomes" id="UP001589703">
    <property type="component" value="Unassembled WGS sequence"/>
</dbReference>
<sequence>MPRANKDFTLRHHPGHGRRAAVAVIGCVLSAAALAGCGDFDDDSGSSPTPTRAIRSPDEASFSGLPPSALASRAASAIVPARASASAAASSAAARASEDEASVDARH</sequence>
<feature type="region of interest" description="Disordered" evidence="1">
    <location>
        <begin position="39"/>
        <end position="67"/>
    </location>
</feature>
<evidence type="ECO:0000256" key="2">
    <source>
        <dbReference type="SAM" id="SignalP"/>
    </source>
</evidence>
<feature type="signal peptide" evidence="2">
    <location>
        <begin position="1"/>
        <end position="35"/>
    </location>
</feature>
<proteinExistence type="predicted"/>
<keyword evidence="2" id="KW-0732">Signal</keyword>
<reference evidence="3 4" key="1">
    <citation type="submission" date="2024-09" db="EMBL/GenBank/DDBJ databases">
        <authorList>
            <person name="Sun Q."/>
            <person name="Mori K."/>
        </authorList>
    </citation>
    <scope>NUCLEOTIDE SEQUENCE [LARGE SCALE GENOMIC DNA]</scope>
    <source>
        <strain evidence="3 4">JCM 10918</strain>
    </source>
</reference>
<name>A0ABV5V6Y3_9ACTN</name>